<comment type="caution">
    <text evidence="8">The sequence shown here is derived from an EMBL/GenBank/DDBJ whole genome shotgun (WGS) entry which is preliminary data.</text>
</comment>
<dbReference type="Pfam" id="PF02362">
    <property type="entry name" value="B3"/>
    <property type="match status" value="1"/>
</dbReference>
<keyword evidence="2" id="KW-0805">Transcription regulation</keyword>
<dbReference type="CDD" id="cd10017">
    <property type="entry name" value="B3_DNA"/>
    <property type="match status" value="1"/>
</dbReference>
<evidence type="ECO:0000256" key="1">
    <source>
        <dbReference type="ARBA" id="ARBA00004123"/>
    </source>
</evidence>
<evidence type="ECO:0000256" key="5">
    <source>
        <dbReference type="ARBA" id="ARBA00023242"/>
    </source>
</evidence>
<feature type="compositionally biased region" description="Basic and acidic residues" evidence="6">
    <location>
        <begin position="7"/>
        <end position="20"/>
    </location>
</feature>
<sequence length="117" mass="13078">MISTEDAELRKRDPSPEMENRSVTLTLTHEDVRACKLQLPNQFLKDNGINKLGKMTILGENGMELSAFLLSRDGTAALEDGWDDFCEANGVKLGDSFTLELVNQQDNTTPVLRFCSR</sequence>
<evidence type="ECO:0000256" key="6">
    <source>
        <dbReference type="SAM" id="MobiDB-lite"/>
    </source>
</evidence>
<gene>
    <name evidence="8" type="ORF">MERR_LOCUS20257</name>
</gene>
<accession>A0A6D2IRD2</accession>
<evidence type="ECO:0000256" key="2">
    <source>
        <dbReference type="ARBA" id="ARBA00023015"/>
    </source>
</evidence>
<dbReference type="GO" id="GO:0003677">
    <property type="term" value="F:DNA binding"/>
    <property type="evidence" value="ECO:0007669"/>
    <property type="project" value="UniProtKB-KW"/>
</dbReference>
<dbReference type="AlphaFoldDB" id="A0A6D2IRD2"/>
<keyword evidence="5" id="KW-0539">Nucleus</keyword>
<comment type="subcellular location">
    <subcellularLocation>
        <location evidence="1">Nucleus</location>
    </subcellularLocation>
</comment>
<dbReference type="SUPFAM" id="SSF101936">
    <property type="entry name" value="DNA-binding pseudobarrel domain"/>
    <property type="match status" value="1"/>
</dbReference>
<evidence type="ECO:0000256" key="3">
    <source>
        <dbReference type="ARBA" id="ARBA00023125"/>
    </source>
</evidence>
<dbReference type="GO" id="GO:0005634">
    <property type="term" value="C:nucleus"/>
    <property type="evidence" value="ECO:0007669"/>
    <property type="project" value="UniProtKB-SubCell"/>
</dbReference>
<keyword evidence="3" id="KW-0238">DNA-binding</keyword>
<dbReference type="Gene3D" id="2.40.330.10">
    <property type="entry name" value="DNA-binding pseudobarrel domain"/>
    <property type="match status" value="1"/>
</dbReference>
<proteinExistence type="predicted"/>
<dbReference type="InterPro" id="IPR015300">
    <property type="entry name" value="DNA-bd_pseudobarrel_sf"/>
</dbReference>
<dbReference type="PROSITE" id="PS50863">
    <property type="entry name" value="B3"/>
    <property type="match status" value="1"/>
</dbReference>
<feature type="region of interest" description="Disordered" evidence="6">
    <location>
        <begin position="1"/>
        <end position="20"/>
    </location>
</feature>
<organism evidence="8 9">
    <name type="scientific">Microthlaspi erraticum</name>
    <dbReference type="NCBI Taxonomy" id="1685480"/>
    <lineage>
        <taxon>Eukaryota</taxon>
        <taxon>Viridiplantae</taxon>
        <taxon>Streptophyta</taxon>
        <taxon>Embryophyta</taxon>
        <taxon>Tracheophyta</taxon>
        <taxon>Spermatophyta</taxon>
        <taxon>Magnoliopsida</taxon>
        <taxon>eudicotyledons</taxon>
        <taxon>Gunneridae</taxon>
        <taxon>Pentapetalae</taxon>
        <taxon>rosids</taxon>
        <taxon>malvids</taxon>
        <taxon>Brassicales</taxon>
        <taxon>Brassicaceae</taxon>
        <taxon>Coluteocarpeae</taxon>
        <taxon>Microthlaspi</taxon>
    </lineage>
</organism>
<evidence type="ECO:0000313" key="9">
    <source>
        <dbReference type="Proteomes" id="UP000467841"/>
    </source>
</evidence>
<evidence type="ECO:0000259" key="7">
    <source>
        <dbReference type="PROSITE" id="PS50863"/>
    </source>
</evidence>
<keyword evidence="4" id="KW-0804">Transcription</keyword>
<dbReference type="SMART" id="SM01019">
    <property type="entry name" value="B3"/>
    <property type="match status" value="1"/>
</dbReference>
<dbReference type="InterPro" id="IPR039218">
    <property type="entry name" value="REM_fam"/>
</dbReference>
<protein>
    <recommendedName>
        <fullName evidence="7">TF-B3 domain-containing protein</fullName>
    </recommendedName>
</protein>
<dbReference type="Proteomes" id="UP000467841">
    <property type="component" value="Unassembled WGS sequence"/>
</dbReference>
<dbReference type="EMBL" id="CACVBM020001129">
    <property type="protein sequence ID" value="CAA7033022.1"/>
    <property type="molecule type" value="Genomic_DNA"/>
</dbReference>
<dbReference type="InterPro" id="IPR003340">
    <property type="entry name" value="B3_DNA-bd"/>
</dbReference>
<keyword evidence="9" id="KW-1185">Reference proteome</keyword>
<reference evidence="8" key="1">
    <citation type="submission" date="2020-01" db="EMBL/GenBank/DDBJ databases">
        <authorList>
            <person name="Mishra B."/>
        </authorList>
    </citation>
    <scope>NUCLEOTIDE SEQUENCE [LARGE SCALE GENOMIC DNA]</scope>
</reference>
<dbReference type="PANTHER" id="PTHR31674">
    <property type="entry name" value="B3 DOMAIN-CONTAINING PROTEIN REM-LIKE 3-RELATED"/>
    <property type="match status" value="1"/>
</dbReference>
<feature type="domain" description="TF-B3" evidence="7">
    <location>
        <begin position="22"/>
        <end position="117"/>
    </location>
</feature>
<dbReference type="OrthoDB" id="1037838at2759"/>
<evidence type="ECO:0000313" key="8">
    <source>
        <dbReference type="EMBL" id="CAA7033022.1"/>
    </source>
</evidence>
<dbReference type="PANTHER" id="PTHR31674:SF41">
    <property type="entry name" value="B3 DOMAIN-CONTAINING PROTEIN REM-LIKE 1-RELATED"/>
    <property type="match status" value="1"/>
</dbReference>
<evidence type="ECO:0000256" key="4">
    <source>
        <dbReference type="ARBA" id="ARBA00023163"/>
    </source>
</evidence>
<name>A0A6D2IRD2_9BRAS</name>